<dbReference type="KEGG" id="nmf:NMS_2255"/>
<dbReference type="PANTHER" id="PTHR11803:SF58">
    <property type="entry name" value="PROTEIN HMF1-RELATED"/>
    <property type="match status" value="1"/>
</dbReference>
<dbReference type="FunFam" id="3.30.1330.40:FF:000001">
    <property type="entry name" value="L-PSP family endoribonuclease"/>
    <property type="match status" value="1"/>
</dbReference>
<reference evidence="2 3" key="1">
    <citation type="journal article" date="2014" name="Proc. Natl. Acad. Sci. U.S.A.">
        <title>Functional characterization of flavobacteria rhodopsins reveals a unique class of light-driven chloride pump in bacteria.</title>
        <authorList>
            <person name="Yoshizawa S."/>
            <person name="Kumagai Y."/>
            <person name="Kim H."/>
            <person name="Ogura Y."/>
            <person name="Hayashi T."/>
            <person name="Iwasaki W."/>
            <person name="DeLong E.F."/>
            <person name="Kogure K."/>
        </authorList>
    </citation>
    <scope>NUCLEOTIDE SEQUENCE [LARGE SCALE GENOMIC DNA]</scope>
    <source>
        <strain evidence="2 3">S1-08</strain>
    </source>
</reference>
<organism evidence="2 3">
    <name type="scientific">Nonlabens marinus S1-08</name>
    <dbReference type="NCBI Taxonomy" id="1454201"/>
    <lineage>
        <taxon>Bacteria</taxon>
        <taxon>Pseudomonadati</taxon>
        <taxon>Bacteroidota</taxon>
        <taxon>Flavobacteriia</taxon>
        <taxon>Flavobacteriales</taxon>
        <taxon>Flavobacteriaceae</taxon>
        <taxon>Nonlabens</taxon>
    </lineage>
</organism>
<dbReference type="Proteomes" id="UP000031760">
    <property type="component" value="Chromosome"/>
</dbReference>
<dbReference type="InterPro" id="IPR006056">
    <property type="entry name" value="RidA"/>
</dbReference>
<dbReference type="CDD" id="cd00448">
    <property type="entry name" value="YjgF_YER057c_UK114_family"/>
    <property type="match status" value="1"/>
</dbReference>
<sequence>MKKIIYTKSAPSPIGPYNQAILWTSGSQRTLYTSGQIAINPETGELDIEDLEKETHLVMKNLEEVLKAADMDFSSVVKTSIFLSDMNNFGTVNKIYGSYFNEEDAPARETVEVANLPKFVNVEISAIAIAIDG</sequence>
<dbReference type="STRING" id="1454201.NMS_2255"/>
<dbReference type="RefSeq" id="WP_041496740.1">
    <property type="nucleotide sequence ID" value="NZ_AP014548.1"/>
</dbReference>
<accession>W8VRH9</accession>
<dbReference type="EMBL" id="AP014548">
    <property type="protein sequence ID" value="BAO56264.1"/>
    <property type="molecule type" value="Genomic_DNA"/>
</dbReference>
<comment type="similarity">
    <text evidence="1">Belongs to the RutC family.</text>
</comment>
<dbReference type="Pfam" id="PF01042">
    <property type="entry name" value="Ribonuc_L-PSP"/>
    <property type="match status" value="1"/>
</dbReference>
<evidence type="ECO:0000313" key="3">
    <source>
        <dbReference type="Proteomes" id="UP000031760"/>
    </source>
</evidence>
<keyword evidence="3" id="KW-1185">Reference proteome</keyword>
<dbReference type="AlphaFoldDB" id="W8VRH9"/>
<dbReference type="InterPro" id="IPR006175">
    <property type="entry name" value="YjgF/YER057c/UK114"/>
</dbReference>
<evidence type="ECO:0000256" key="1">
    <source>
        <dbReference type="ARBA" id="ARBA00010552"/>
    </source>
</evidence>
<name>W8VRH9_9FLAO</name>
<dbReference type="OrthoDB" id="9803101at2"/>
<evidence type="ECO:0000313" key="2">
    <source>
        <dbReference type="EMBL" id="BAO56264.1"/>
    </source>
</evidence>
<dbReference type="SUPFAM" id="SSF55298">
    <property type="entry name" value="YjgF-like"/>
    <property type="match status" value="1"/>
</dbReference>
<dbReference type="PANTHER" id="PTHR11803">
    <property type="entry name" value="2-IMINOBUTANOATE/2-IMINOPROPANOATE DEAMINASE RIDA"/>
    <property type="match status" value="1"/>
</dbReference>
<protein>
    <submittedName>
        <fullName evidence="2">Endoribonuclease L-PSP</fullName>
    </submittedName>
</protein>
<gene>
    <name evidence="2" type="ORF">NMS_2255</name>
</gene>
<dbReference type="HOGENOM" id="CLU_100715_7_1_10"/>
<dbReference type="Gene3D" id="3.30.1330.40">
    <property type="entry name" value="RutC-like"/>
    <property type="match status" value="1"/>
</dbReference>
<dbReference type="GO" id="GO:0005829">
    <property type="term" value="C:cytosol"/>
    <property type="evidence" value="ECO:0007669"/>
    <property type="project" value="TreeGrafter"/>
</dbReference>
<dbReference type="NCBIfam" id="TIGR00004">
    <property type="entry name" value="Rid family detoxifying hydrolase"/>
    <property type="match status" value="1"/>
</dbReference>
<dbReference type="InterPro" id="IPR035959">
    <property type="entry name" value="RutC-like_sf"/>
</dbReference>
<dbReference type="GO" id="GO:0019239">
    <property type="term" value="F:deaminase activity"/>
    <property type="evidence" value="ECO:0007669"/>
    <property type="project" value="TreeGrafter"/>
</dbReference>
<proteinExistence type="inferred from homology"/>